<gene>
    <name evidence="1" type="ORF">ABT58_04900</name>
</gene>
<dbReference type="EMBL" id="LDOV01000010">
    <property type="protein sequence ID" value="KLV01773.1"/>
    <property type="molecule type" value="Genomic_DNA"/>
</dbReference>
<dbReference type="AlphaFoldDB" id="A0A0J1GPU5"/>
<keyword evidence="2" id="KW-1185">Reference proteome</keyword>
<reference evidence="1 2" key="1">
    <citation type="submission" date="2015-05" db="EMBL/GenBank/DDBJ databases">
        <title>Photobacterium galathea sp. nov.</title>
        <authorList>
            <person name="Machado H."/>
            <person name="Gram L."/>
        </authorList>
    </citation>
    <scope>NUCLEOTIDE SEQUENCE [LARGE SCALE GENOMIC DNA]</scope>
    <source>
        <strain evidence="1 2">DSM 25995</strain>
    </source>
</reference>
<organism evidence="1 2">
    <name type="scientific">Photobacterium aphoticum</name>
    <dbReference type="NCBI Taxonomy" id="754436"/>
    <lineage>
        <taxon>Bacteria</taxon>
        <taxon>Pseudomonadati</taxon>
        <taxon>Pseudomonadota</taxon>
        <taxon>Gammaproteobacteria</taxon>
        <taxon>Vibrionales</taxon>
        <taxon>Vibrionaceae</taxon>
        <taxon>Photobacterium</taxon>
    </lineage>
</organism>
<dbReference type="PATRIC" id="fig|754436.4.peg.1042"/>
<sequence>MAHAQSPETYFSCLNGDSAVVLSKEKDVFRLTVSKGVMIDFDATCPAKYVALLRDTDEKDMAFRYRATCHKPPEEDASEVKFEVYEYSRFTGPDAPHYEKGAVIRQGVFIRQLYCTSQIESRINDLIKSQRRHKKMARSGY</sequence>
<evidence type="ECO:0000313" key="1">
    <source>
        <dbReference type="EMBL" id="KLV01773.1"/>
    </source>
</evidence>
<dbReference type="Proteomes" id="UP000036426">
    <property type="component" value="Unassembled WGS sequence"/>
</dbReference>
<evidence type="ECO:0000313" key="2">
    <source>
        <dbReference type="Proteomes" id="UP000036426"/>
    </source>
</evidence>
<name>A0A0J1GPU5_9GAMM</name>
<proteinExistence type="predicted"/>
<accession>A0A0J1GPU5</accession>
<comment type="caution">
    <text evidence="1">The sequence shown here is derived from an EMBL/GenBank/DDBJ whole genome shotgun (WGS) entry which is preliminary data.</text>
</comment>
<protein>
    <submittedName>
        <fullName evidence="1">Uncharacterized protein</fullName>
    </submittedName>
</protein>